<feature type="chain" id="PRO_5031377414" evidence="2">
    <location>
        <begin position="33"/>
        <end position="348"/>
    </location>
</feature>
<accession>A0A7S4VFC8</accession>
<evidence type="ECO:0000313" key="3">
    <source>
        <dbReference type="EMBL" id="CAE4626072.1"/>
    </source>
</evidence>
<reference evidence="3" key="1">
    <citation type="submission" date="2021-01" db="EMBL/GenBank/DDBJ databases">
        <authorList>
            <person name="Corre E."/>
            <person name="Pelletier E."/>
            <person name="Niang G."/>
            <person name="Scheremetjew M."/>
            <person name="Finn R."/>
            <person name="Kale V."/>
            <person name="Holt S."/>
            <person name="Cochrane G."/>
            <person name="Meng A."/>
            <person name="Brown T."/>
            <person name="Cohen L."/>
        </authorList>
    </citation>
    <scope>NUCLEOTIDE SEQUENCE</scope>
    <source>
        <strain evidence="3">CCMP3105</strain>
    </source>
</reference>
<feature type="region of interest" description="Disordered" evidence="1">
    <location>
        <begin position="152"/>
        <end position="173"/>
    </location>
</feature>
<protein>
    <submittedName>
        <fullName evidence="3">Uncharacterized protein</fullName>
    </submittedName>
</protein>
<feature type="signal peptide" evidence="2">
    <location>
        <begin position="1"/>
        <end position="32"/>
    </location>
</feature>
<sequence length="348" mass="38340">MVCAGVVPAATPAAAAAALLTLFALLPHGVGAQRWPCPHCEVGGGFEEFLRPEEGQASVGGFSSDVHVLWPAHVEVIPITSDIGGWEPPSFHRRLAEEAIRGWRMFRSRVVPGLPKHHHLRQQLMQKHAGALNDAFFHWQKKLFEERGDVGRSLAENDGPSQTPHPDANTSWPEMCGLPEYQRLRKIVDRLSRRYLVRSGMHPTAASALNYSIFNWAAVHGPGEFHGPHTHVGEYHVGVFYAQAGPAAGKLRFGDPRGHSPPFARSFFHTPRSGDLVLFPSWLSHMATVTAPSSDVARGEGREPLRVVFSFNIGPVSGPLPCHLWWSDPTGDMRFRRRSPIDVQGLGL</sequence>
<name>A0A7S4VFC8_9DINO</name>
<dbReference type="InterPro" id="IPR012668">
    <property type="entry name" value="CHP02466"/>
</dbReference>
<evidence type="ECO:0000256" key="2">
    <source>
        <dbReference type="SAM" id="SignalP"/>
    </source>
</evidence>
<feature type="compositionally biased region" description="Polar residues" evidence="1">
    <location>
        <begin position="159"/>
        <end position="172"/>
    </location>
</feature>
<evidence type="ECO:0000256" key="1">
    <source>
        <dbReference type="SAM" id="MobiDB-lite"/>
    </source>
</evidence>
<dbReference type="Gene3D" id="2.60.120.620">
    <property type="entry name" value="q2cbj1_9rhob like domain"/>
    <property type="match status" value="1"/>
</dbReference>
<dbReference type="EMBL" id="HBNR01058268">
    <property type="protein sequence ID" value="CAE4626072.1"/>
    <property type="molecule type" value="Transcribed_RNA"/>
</dbReference>
<dbReference type="AlphaFoldDB" id="A0A7S4VFC8"/>
<gene>
    <name evidence="3" type="ORF">AMON00008_LOCUS40997</name>
</gene>
<keyword evidence="2" id="KW-0732">Signal</keyword>
<dbReference type="Pfam" id="PF13759">
    <property type="entry name" value="2OG-FeII_Oxy_5"/>
    <property type="match status" value="1"/>
</dbReference>
<organism evidence="3">
    <name type="scientific">Alexandrium monilatum</name>
    <dbReference type="NCBI Taxonomy" id="311494"/>
    <lineage>
        <taxon>Eukaryota</taxon>
        <taxon>Sar</taxon>
        <taxon>Alveolata</taxon>
        <taxon>Dinophyceae</taxon>
        <taxon>Gonyaulacales</taxon>
        <taxon>Pyrocystaceae</taxon>
        <taxon>Alexandrium</taxon>
    </lineage>
</organism>
<proteinExistence type="predicted"/>